<proteinExistence type="predicted"/>
<dbReference type="AlphaFoldDB" id="A0A7I7KUW5"/>
<sequence length="86" mass="9160">MIVGDGTQAPWQLFKSQLDPHDGSQKSPGHQRGMGCAWAAVTPPKPAKPTAAAIAADAIARPADLFMDHAYLAKLCARPVEPSRRI</sequence>
<dbReference type="EMBL" id="AP022569">
    <property type="protein sequence ID" value="BBX45519.1"/>
    <property type="molecule type" value="Genomic_DNA"/>
</dbReference>
<evidence type="ECO:0000256" key="1">
    <source>
        <dbReference type="SAM" id="MobiDB-lite"/>
    </source>
</evidence>
<dbReference type="KEGG" id="mcoo:MCOO_15340"/>
<dbReference type="Proteomes" id="UP000465866">
    <property type="component" value="Chromosome"/>
</dbReference>
<feature type="region of interest" description="Disordered" evidence="1">
    <location>
        <begin position="1"/>
        <end position="37"/>
    </location>
</feature>
<keyword evidence="3" id="KW-1185">Reference proteome</keyword>
<reference evidence="2 3" key="1">
    <citation type="journal article" date="2019" name="Emerg. Microbes Infect.">
        <title>Comprehensive subspecies identification of 175 nontuberculous mycobacteria species based on 7547 genomic profiles.</title>
        <authorList>
            <person name="Matsumoto Y."/>
            <person name="Kinjo T."/>
            <person name="Motooka D."/>
            <person name="Nabeya D."/>
            <person name="Jung N."/>
            <person name="Uechi K."/>
            <person name="Horii T."/>
            <person name="Iida T."/>
            <person name="Fujita J."/>
            <person name="Nakamura S."/>
        </authorList>
    </citation>
    <scope>NUCLEOTIDE SEQUENCE [LARGE SCALE GENOMIC DNA]</scope>
    <source>
        <strain evidence="2 3">JCM 12404</strain>
    </source>
</reference>
<gene>
    <name evidence="2" type="ORF">MCOO_15340</name>
</gene>
<organism evidence="2 3">
    <name type="scientific">Mycobacterium cookii</name>
    <dbReference type="NCBI Taxonomy" id="1775"/>
    <lineage>
        <taxon>Bacteria</taxon>
        <taxon>Bacillati</taxon>
        <taxon>Actinomycetota</taxon>
        <taxon>Actinomycetes</taxon>
        <taxon>Mycobacteriales</taxon>
        <taxon>Mycobacteriaceae</taxon>
        <taxon>Mycobacterium</taxon>
    </lineage>
</organism>
<name>A0A7I7KUW5_9MYCO</name>
<evidence type="ECO:0000313" key="3">
    <source>
        <dbReference type="Proteomes" id="UP000465866"/>
    </source>
</evidence>
<protein>
    <submittedName>
        <fullName evidence="2">Uncharacterized protein</fullName>
    </submittedName>
</protein>
<accession>A0A7I7KUW5</accession>
<evidence type="ECO:0000313" key="2">
    <source>
        <dbReference type="EMBL" id="BBX45519.1"/>
    </source>
</evidence>